<evidence type="ECO:0000256" key="1">
    <source>
        <dbReference type="ARBA" id="ARBA00022801"/>
    </source>
</evidence>
<comment type="caution">
    <text evidence="3">The sequence shown here is derived from an EMBL/GenBank/DDBJ whole genome shotgun (WGS) entry which is preliminary data.</text>
</comment>
<dbReference type="Gene3D" id="3.40.50.1820">
    <property type="entry name" value="alpha/beta hydrolase"/>
    <property type="match status" value="1"/>
</dbReference>
<evidence type="ECO:0000259" key="2">
    <source>
        <dbReference type="Pfam" id="PF07859"/>
    </source>
</evidence>
<organism evidence="3">
    <name type="scientific">hydrocarbon metagenome</name>
    <dbReference type="NCBI Taxonomy" id="938273"/>
    <lineage>
        <taxon>unclassified sequences</taxon>
        <taxon>metagenomes</taxon>
        <taxon>ecological metagenomes</taxon>
    </lineage>
</organism>
<evidence type="ECO:0000313" key="3">
    <source>
        <dbReference type="EMBL" id="KUG29638.1"/>
    </source>
</evidence>
<dbReference type="Pfam" id="PF07859">
    <property type="entry name" value="Abhydrolase_3"/>
    <property type="match status" value="1"/>
</dbReference>
<gene>
    <name evidence="3" type="ORF">ASZ90_000464</name>
</gene>
<name>A0A0W8G962_9ZZZZ</name>
<dbReference type="EMBL" id="LNQE01000057">
    <property type="protein sequence ID" value="KUG29638.1"/>
    <property type="molecule type" value="Genomic_DNA"/>
</dbReference>
<dbReference type="InterPro" id="IPR013094">
    <property type="entry name" value="AB_hydrolase_3"/>
</dbReference>
<feature type="domain" description="Alpha/beta hydrolase fold-3" evidence="2">
    <location>
        <begin position="89"/>
        <end position="288"/>
    </location>
</feature>
<keyword evidence="1" id="KW-0378">Hydrolase</keyword>
<dbReference type="SUPFAM" id="SSF53474">
    <property type="entry name" value="alpha/beta-Hydrolases"/>
    <property type="match status" value="1"/>
</dbReference>
<sequence>MEEDRTMPSLRCRLFLFVLQNRHLLRFRLKPETQFDWETELPKVRANAAKASRLLGRVPKGLEAAGAAIPGIPAEWIRPAGSGTPDAAILYFHGGGYIMGTVEHHRGIVAKFVQASGIPALLFGYRLAPENPYPAALDDALAVYAWLLEEGIPASRIAFAGDSAGGGLLLATLLAGRDRGLPLPAAAVALSPFTDLTCSGESLTSNAASCLAPTGSWLACRNHYARGRDFTDPYLSPLFGDLAGLPPMLLFAGGAETLRDDAVRFAHKAAASGVDATLRIGEGLCHCYPACAPIFPEATQAMREIGWFLARHVKGEGESR</sequence>
<protein>
    <submittedName>
        <fullName evidence="3">Esterase</fullName>
    </submittedName>
</protein>
<dbReference type="GO" id="GO:0004806">
    <property type="term" value="F:triacylglycerol lipase activity"/>
    <property type="evidence" value="ECO:0007669"/>
    <property type="project" value="TreeGrafter"/>
</dbReference>
<accession>A0A0W8G962</accession>
<proteinExistence type="predicted"/>
<reference evidence="3" key="1">
    <citation type="journal article" date="2015" name="Proc. Natl. Acad. Sci. U.S.A.">
        <title>Networks of energetic and metabolic interactions define dynamics in microbial communities.</title>
        <authorList>
            <person name="Embree M."/>
            <person name="Liu J.K."/>
            <person name="Al-Bassam M.M."/>
            <person name="Zengler K."/>
        </authorList>
    </citation>
    <scope>NUCLEOTIDE SEQUENCE</scope>
</reference>
<dbReference type="InterPro" id="IPR050300">
    <property type="entry name" value="GDXG_lipolytic_enzyme"/>
</dbReference>
<dbReference type="AlphaFoldDB" id="A0A0W8G962"/>
<dbReference type="InterPro" id="IPR029058">
    <property type="entry name" value="AB_hydrolase_fold"/>
</dbReference>
<dbReference type="PANTHER" id="PTHR48081">
    <property type="entry name" value="AB HYDROLASE SUPERFAMILY PROTEIN C4A8.06C"/>
    <property type="match status" value="1"/>
</dbReference>
<dbReference type="PANTHER" id="PTHR48081:SF30">
    <property type="entry name" value="ACETYL-HYDROLASE LIPR-RELATED"/>
    <property type="match status" value="1"/>
</dbReference>